<feature type="binding site" evidence="9">
    <location>
        <position position="237"/>
    </location>
    <ligand>
        <name>[4Fe-4S] cluster</name>
        <dbReference type="ChEBI" id="CHEBI:49883"/>
        <label>2</label>
    </ligand>
</feature>
<dbReference type="InterPro" id="IPR004453">
    <property type="entry name" value="QueG"/>
</dbReference>
<feature type="binding site" evidence="9">
    <location>
        <position position="185"/>
    </location>
    <ligand>
        <name>[4Fe-4S] cluster</name>
        <dbReference type="ChEBI" id="CHEBI:49883"/>
        <label>1</label>
    </ligand>
</feature>
<gene>
    <name evidence="9 11" type="primary">queG</name>
    <name evidence="11" type="ORF">AALA52_09500</name>
</gene>
<feature type="domain" description="4Fe-4S ferredoxin-type" evidence="10">
    <location>
        <begin position="173"/>
        <end position="205"/>
    </location>
</feature>
<keyword evidence="9" id="KW-0846">Cobalamin</keyword>
<feature type="binding site" evidence="9">
    <location>
        <position position="240"/>
    </location>
    <ligand>
        <name>[4Fe-4S] cluster</name>
        <dbReference type="ChEBI" id="CHEBI:49883"/>
        <label>2</label>
    </ligand>
</feature>
<sequence length="354" mass="39770">MKSLKEEIQKLAVELNIQKIGFSKADDFEYLRASLIEQKEAGHTSGFEHKNLDERLQPRLSLEDAKTIISIGIAYPSKAESKPQKTAFRRGSFSRGSWGEDYHHVLQKKLKDLAEGIEQLAGSFNYKAMVDTGALIDVAVAARAGLGFIGKNGLLVSKEYGSWLFLGELVTNLEIEADQPVDYGCGSCTRCVDFCPTSALLGDGRLNAQRCLSYQTQTRGAMPEEFREKIKTVIYGCDICQVVCPYNKGINSHFHPEMEPDPELTNPELLPLLDLSNKAFMDKFGNMAGSWRGKNPIQRNAIYALGNANDRTALPKLHDIAENDVRDYMVDAAEWAIEKLENKHRIRRREKEEH</sequence>
<feature type="active site" description="Proton donor" evidence="9">
    <location>
        <position position="131"/>
    </location>
</feature>
<comment type="cofactor">
    <cofactor evidence="9">
        <name>cob(II)alamin</name>
        <dbReference type="ChEBI" id="CHEBI:16304"/>
    </cofactor>
</comment>
<feature type="binding site" evidence="9">
    <location>
        <position position="155"/>
    </location>
    <ligand>
        <name>cob(II)alamin</name>
        <dbReference type="ChEBI" id="CHEBI:16304"/>
    </ligand>
</feature>
<dbReference type="PROSITE" id="PS51379">
    <property type="entry name" value="4FE4S_FER_2"/>
    <property type="match status" value="1"/>
</dbReference>
<proteinExistence type="inferred from homology"/>
<feature type="binding site" evidence="9">
    <location>
        <position position="166"/>
    </location>
    <ligand>
        <name>cob(II)alamin</name>
        <dbReference type="ChEBI" id="CHEBI:16304"/>
    </ligand>
</feature>
<dbReference type="InterPro" id="IPR017896">
    <property type="entry name" value="4Fe4S_Fe-S-bd"/>
</dbReference>
<evidence type="ECO:0000256" key="5">
    <source>
        <dbReference type="ARBA" id="ARBA00022785"/>
    </source>
</evidence>
<keyword evidence="9" id="KW-0170">Cobalt</keyword>
<comment type="catalytic activity">
    <reaction evidence="9">
        <text>epoxyqueuosine(34) in tRNA + AH2 = queuosine(34) in tRNA + A + H2O</text>
        <dbReference type="Rhea" id="RHEA:32159"/>
        <dbReference type="Rhea" id="RHEA-COMP:18571"/>
        <dbReference type="Rhea" id="RHEA-COMP:18582"/>
        <dbReference type="ChEBI" id="CHEBI:13193"/>
        <dbReference type="ChEBI" id="CHEBI:15377"/>
        <dbReference type="ChEBI" id="CHEBI:17499"/>
        <dbReference type="ChEBI" id="CHEBI:194431"/>
        <dbReference type="ChEBI" id="CHEBI:194443"/>
        <dbReference type="EC" id="1.17.99.6"/>
    </reaction>
</comment>
<keyword evidence="6 9" id="KW-0560">Oxidoreductase</keyword>
<evidence type="ECO:0000256" key="9">
    <source>
        <dbReference type="HAMAP-Rule" id="MF_00916"/>
    </source>
</evidence>
<feature type="binding site" evidence="9">
    <location>
        <position position="244"/>
    </location>
    <ligand>
        <name>[4Fe-4S] cluster</name>
        <dbReference type="ChEBI" id="CHEBI:49883"/>
        <label>1</label>
    </ligand>
</feature>
<evidence type="ECO:0000256" key="8">
    <source>
        <dbReference type="ARBA" id="ARBA00023014"/>
    </source>
</evidence>
<comment type="caution">
    <text evidence="11">The sequence shown here is derived from an EMBL/GenBank/DDBJ whole genome shotgun (WGS) entry which is preliminary data.</text>
</comment>
<feature type="binding site" evidence="9">
    <location>
        <position position="191"/>
    </location>
    <ligand>
        <name>[4Fe-4S] cluster</name>
        <dbReference type="ChEBI" id="CHEBI:49883"/>
        <label>1</label>
    </ligand>
</feature>
<keyword evidence="2 9" id="KW-0963">Cytoplasm</keyword>
<organism evidence="11 12">
    <name type="scientific">Lactococcus ileimucosae</name>
    <dbReference type="NCBI Taxonomy" id="2941329"/>
    <lineage>
        <taxon>Bacteria</taxon>
        <taxon>Bacillati</taxon>
        <taxon>Bacillota</taxon>
        <taxon>Bacilli</taxon>
        <taxon>Lactobacillales</taxon>
        <taxon>Streptococcaceae</taxon>
        <taxon>Lactococcus</taxon>
    </lineage>
</organism>
<dbReference type="SUPFAM" id="SSF46548">
    <property type="entry name" value="alpha-helical ferredoxin"/>
    <property type="match status" value="1"/>
</dbReference>
<dbReference type="PROSITE" id="PS00198">
    <property type="entry name" value="4FE4S_FER_1"/>
    <property type="match status" value="1"/>
</dbReference>
<feature type="binding site" evidence="9">
    <location>
        <position position="55"/>
    </location>
    <ligand>
        <name>cob(II)alamin</name>
        <dbReference type="ChEBI" id="CHEBI:16304"/>
    </ligand>
</feature>
<feature type="binding site" evidence="9">
    <location>
        <position position="294"/>
    </location>
    <ligand>
        <name>tRNA</name>
        <dbReference type="ChEBI" id="CHEBI:17843"/>
    </ligand>
</feature>
<dbReference type="PANTHER" id="PTHR30002:SF4">
    <property type="entry name" value="EPOXYQUEUOSINE REDUCTASE"/>
    <property type="match status" value="1"/>
</dbReference>
<feature type="binding site" evidence="9">
    <location>
        <position position="213"/>
    </location>
    <ligand>
        <name>cob(II)alamin</name>
        <dbReference type="ChEBI" id="CHEBI:16304"/>
    </ligand>
</feature>
<dbReference type="PANTHER" id="PTHR30002">
    <property type="entry name" value="EPOXYQUEUOSINE REDUCTASE"/>
    <property type="match status" value="1"/>
</dbReference>
<keyword evidence="5 9" id="KW-0671">Queuosine biosynthesis</keyword>
<accession>A0ABV4D4J4</accession>
<keyword evidence="8 9" id="KW-0411">Iron-sulfur</keyword>
<comment type="caution">
    <text evidence="9">Lacks conserved residue(s) required for the propagation of feature annotation.</text>
</comment>
<feature type="binding site" evidence="9">
    <location>
        <begin position="237"/>
        <end position="238"/>
    </location>
    <ligand>
        <name>cob(II)alamin</name>
        <dbReference type="ChEBI" id="CHEBI:16304"/>
    </ligand>
</feature>
<feature type="binding site" evidence="9">
    <location>
        <position position="211"/>
    </location>
    <ligand>
        <name>[4Fe-4S] cluster</name>
        <dbReference type="ChEBI" id="CHEBI:49883"/>
        <label>2</label>
    </ligand>
</feature>
<dbReference type="InterPro" id="IPR013542">
    <property type="entry name" value="QueG_DUF1730"/>
</dbReference>
<keyword evidence="12" id="KW-1185">Reference proteome</keyword>
<dbReference type="EC" id="1.17.99.6" evidence="9"/>
<protein>
    <recommendedName>
        <fullName evidence="9">Epoxyqueuosine reductase</fullName>
        <ecNumber evidence="9">1.17.99.6</ecNumber>
    </recommendedName>
    <alternativeName>
        <fullName evidence="9">Queuosine biosynthesis protein QueG</fullName>
    </alternativeName>
</protein>
<feature type="binding site" evidence="9">
    <location>
        <position position="195"/>
    </location>
    <ligand>
        <name>[4Fe-4S] cluster</name>
        <dbReference type="ChEBI" id="CHEBI:49883"/>
        <label>2</label>
    </ligand>
</feature>
<feature type="binding site" evidence="9">
    <location>
        <position position="188"/>
    </location>
    <ligand>
        <name>[4Fe-4S] cluster</name>
        <dbReference type="ChEBI" id="CHEBI:49883"/>
        <label>1</label>
    </ligand>
</feature>
<evidence type="ECO:0000256" key="4">
    <source>
        <dbReference type="ARBA" id="ARBA00022723"/>
    </source>
</evidence>
<comment type="function">
    <text evidence="9">Catalyzes the conversion of epoxyqueuosine (oQ) to queuosine (Q), which is a hypermodified base found in the wobble positions of tRNA(Asp), tRNA(Asn), tRNA(His) and tRNA(Tyr).</text>
</comment>
<reference evidence="11 12" key="1">
    <citation type="submission" date="2024-03" db="EMBL/GenBank/DDBJ databases">
        <title>Mouse gut bacterial collection (mGBC) of GemPharmatech.</title>
        <authorList>
            <person name="He Y."/>
            <person name="Dong L."/>
            <person name="Wu D."/>
            <person name="Gao X."/>
            <person name="Lin Z."/>
        </authorList>
    </citation>
    <scope>NUCLEOTIDE SEQUENCE [LARGE SCALE GENOMIC DNA]</scope>
    <source>
        <strain evidence="11 12">61-15</strain>
    </source>
</reference>
<evidence type="ECO:0000313" key="12">
    <source>
        <dbReference type="Proteomes" id="UP001565283"/>
    </source>
</evidence>
<feature type="binding site" evidence="9">
    <location>
        <position position="277"/>
    </location>
    <ligand>
        <name>tRNA</name>
        <dbReference type="ChEBI" id="CHEBI:17843"/>
    </ligand>
</feature>
<evidence type="ECO:0000256" key="6">
    <source>
        <dbReference type="ARBA" id="ARBA00023002"/>
    </source>
</evidence>
<dbReference type="Pfam" id="PF13484">
    <property type="entry name" value="Fer4_16"/>
    <property type="match status" value="1"/>
</dbReference>
<feature type="binding site" evidence="9">
    <location>
        <position position="152"/>
    </location>
    <ligand>
        <name>cob(II)alamin</name>
        <dbReference type="ChEBI" id="CHEBI:16304"/>
    </ligand>
</feature>
<dbReference type="InterPro" id="IPR017900">
    <property type="entry name" value="4Fe4S_Fe_S_CS"/>
</dbReference>
<dbReference type="GO" id="GO:0052693">
    <property type="term" value="F:epoxyqueuosine reductase activity"/>
    <property type="evidence" value="ECO:0007669"/>
    <property type="project" value="UniProtKB-EC"/>
</dbReference>
<dbReference type="HAMAP" id="MF_00916">
    <property type="entry name" value="QueG"/>
    <property type="match status" value="1"/>
</dbReference>
<feature type="binding site" evidence="9">
    <location>
        <position position="292"/>
    </location>
    <ligand>
        <name>tRNA</name>
        <dbReference type="ChEBI" id="CHEBI:17843"/>
    </ligand>
</feature>
<feature type="binding site" evidence="9">
    <location>
        <position position="217"/>
    </location>
    <ligand>
        <name>tRNA</name>
        <dbReference type="ChEBI" id="CHEBI:17843"/>
    </ligand>
</feature>
<evidence type="ECO:0000256" key="7">
    <source>
        <dbReference type="ARBA" id="ARBA00023004"/>
    </source>
</evidence>
<dbReference type="RefSeq" id="WP_369948842.1">
    <property type="nucleotide sequence ID" value="NZ_JBCLSH010000050.1"/>
</dbReference>
<evidence type="ECO:0000256" key="1">
    <source>
        <dbReference type="ARBA" id="ARBA00022485"/>
    </source>
</evidence>
<comment type="similarity">
    <text evidence="9">Belongs to the QueG family.</text>
</comment>
<comment type="pathway">
    <text evidence="9">tRNA modification; tRNA-queuosine biosynthesis.</text>
</comment>
<evidence type="ECO:0000259" key="10">
    <source>
        <dbReference type="PROSITE" id="PS51379"/>
    </source>
</evidence>
<name>A0ABV4D4J4_9LACT</name>
<evidence type="ECO:0000256" key="3">
    <source>
        <dbReference type="ARBA" id="ARBA00022694"/>
    </source>
</evidence>
<keyword evidence="7 9" id="KW-0408">Iron</keyword>
<keyword evidence="4 9" id="KW-0479">Metal-binding</keyword>
<dbReference type="Pfam" id="PF08331">
    <property type="entry name" value="QueG_DUF1730"/>
    <property type="match status" value="1"/>
</dbReference>
<comment type="subcellular location">
    <subcellularLocation>
        <location evidence="9">Cytoplasm</location>
    </subcellularLocation>
</comment>
<evidence type="ECO:0000313" key="11">
    <source>
        <dbReference type="EMBL" id="MEY8444461.1"/>
    </source>
</evidence>
<comment type="cofactor">
    <cofactor evidence="9">
        <name>[4Fe-4S] cluster</name>
        <dbReference type="ChEBI" id="CHEBI:49883"/>
    </cofactor>
    <text evidence="9">Binds 2 [4Fe-4S] clusters per monomer.</text>
</comment>
<comment type="subunit">
    <text evidence="9">Monomer.</text>
</comment>
<dbReference type="Proteomes" id="UP001565283">
    <property type="component" value="Unassembled WGS sequence"/>
</dbReference>
<feature type="binding site" evidence="9">
    <location>
        <position position="131"/>
    </location>
    <ligand>
        <name>cob(II)alamin</name>
        <dbReference type="ChEBI" id="CHEBI:16304"/>
    </ligand>
</feature>
<dbReference type="EMBL" id="JBCLSH010000050">
    <property type="protein sequence ID" value="MEY8444461.1"/>
    <property type="molecule type" value="Genomic_DNA"/>
</dbReference>
<evidence type="ECO:0000256" key="2">
    <source>
        <dbReference type="ARBA" id="ARBA00022490"/>
    </source>
</evidence>
<keyword evidence="3 9" id="KW-0819">tRNA processing</keyword>
<keyword evidence="1 9" id="KW-0004">4Fe-4S</keyword>
<feature type="binding site" evidence="9">
    <location>
        <position position="278"/>
    </location>
    <ligand>
        <name>tRNA</name>
        <dbReference type="ChEBI" id="CHEBI:17843"/>
    </ligand>
</feature>
<dbReference type="NCBIfam" id="TIGR00276">
    <property type="entry name" value="tRNA epoxyqueuosine(34) reductase QueG"/>
    <property type="match status" value="1"/>
</dbReference>